<dbReference type="AlphaFoldDB" id="A0A226EC69"/>
<evidence type="ECO:0000313" key="3">
    <source>
        <dbReference type="EMBL" id="OXA55165.1"/>
    </source>
</evidence>
<reference evidence="3 4" key="1">
    <citation type="submission" date="2015-12" db="EMBL/GenBank/DDBJ databases">
        <title>The genome of Folsomia candida.</title>
        <authorList>
            <person name="Faddeeva A."/>
            <person name="Derks M.F."/>
            <person name="Anvar Y."/>
            <person name="Smit S."/>
            <person name="Van Straalen N."/>
            <person name="Roelofs D."/>
        </authorList>
    </citation>
    <scope>NUCLEOTIDE SEQUENCE [LARGE SCALE GENOMIC DNA]</scope>
    <source>
        <strain evidence="3 4">VU population</strain>
        <tissue evidence="3">Whole body</tissue>
    </source>
</reference>
<gene>
    <name evidence="3" type="ORF">Fcan01_09189</name>
</gene>
<evidence type="ECO:0000313" key="4">
    <source>
        <dbReference type="Proteomes" id="UP000198287"/>
    </source>
</evidence>
<dbReference type="SUPFAM" id="SSF56436">
    <property type="entry name" value="C-type lectin-like"/>
    <property type="match status" value="1"/>
</dbReference>
<feature type="signal peptide" evidence="1">
    <location>
        <begin position="1"/>
        <end position="35"/>
    </location>
</feature>
<dbReference type="InterPro" id="IPR016187">
    <property type="entry name" value="CTDL_fold"/>
</dbReference>
<dbReference type="CDD" id="cd00037">
    <property type="entry name" value="CLECT"/>
    <property type="match status" value="1"/>
</dbReference>
<keyword evidence="4" id="KW-1185">Reference proteome</keyword>
<organism evidence="3 4">
    <name type="scientific">Folsomia candida</name>
    <name type="common">Springtail</name>
    <dbReference type="NCBI Taxonomy" id="158441"/>
    <lineage>
        <taxon>Eukaryota</taxon>
        <taxon>Metazoa</taxon>
        <taxon>Ecdysozoa</taxon>
        <taxon>Arthropoda</taxon>
        <taxon>Hexapoda</taxon>
        <taxon>Collembola</taxon>
        <taxon>Entomobryomorpha</taxon>
        <taxon>Isotomoidea</taxon>
        <taxon>Isotomidae</taxon>
        <taxon>Proisotominae</taxon>
        <taxon>Folsomia</taxon>
    </lineage>
</organism>
<dbReference type="Gene3D" id="3.10.100.10">
    <property type="entry name" value="Mannose-Binding Protein A, subunit A"/>
    <property type="match status" value="1"/>
</dbReference>
<evidence type="ECO:0000259" key="2">
    <source>
        <dbReference type="PROSITE" id="PS50041"/>
    </source>
</evidence>
<protein>
    <submittedName>
        <fullName evidence="3">C-type lectin domain family 6 member A</fullName>
    </submittedName>
</protein>
<dbReference type="Proteomes" id="UP000198287">
    <property type="component" value="Unassembled WGS sequence"/>
</dbReference>
<accession>A0A226EC69</accession>
<dbReference type="OrthoDB" id="6337346at2759"/>
<feature type="domain" description="C-type lectin" evidence="2">
    <location>
        <begin position="58"/>
        <end position="182"/>
    </location>
</feature>
<dbReference type="GO" id="GO:0030246">
    <property type="term" value="F:carbohydrate binding"/>
    <property type="evidence" value="ECO:0007669"/>
    <property type="project" value="UniProtKB-KW"/>
</dbReference>
<dbReference type="InterPro" id="IPR016186">
    <property type="entry name" value="C-type_lectin-like/link_sf"/>
</dbReference>
<dbReference type="EMBL" id="LNIX01000004">
    <property type="protein sequence ID" value="OXA55165.1"/>
    <property type="molecule type" value="Genomic_DNA"/>
</dbReference>
<comment type="caution">
    <text evidence="3">The sequence shown here is derived from an EMBL/GenBank/DDBJ whole genome shotgun (WGS) entry which is preliminary data.</text>
</comment>
<sequence>MTHCSLEGLSKTMSGKTLLLAILVFLAASFSQNDAAPKKKEPGMTYIGHFSGGNARSFQASDYYVSDNAATWTIANNNCKAIFGDIASLVSLESEDEKNSLNAMLEDYGAGITYWTSGIYDPSGAVWRWTSNNAPIGNWAPWGTGYPGSPTSVSRLAILYLNQFSANWVSIYNTQKNSFICEVQSTPTTAPPPTVTYQCSTGATVVTNNLARLVPGTEFHQLCRYVVPKQSGACQIRLDFSRFQIAEDTDTPVTGSCDADTFTISGNTNARFGPLCGNLDGQHSIKYKNTLFTYF</sequence>
<dbReference type="PROSITE" id="PS50041">
    <property type="entry name" value="C_TYPE_LECTIN_2"/>
    <property type="match status" value="1"/>
</dbReference>
<evidence type="ECO:0000256" key="1">
    <source>
        <dbReference type="SAM" id="SignalP"/>
    </source>
</evidence>
<dbReference type="SMART" id="SM00034">
    <property type="entry name" value="CLECT"/>
    <property type="match status" value="1"/>
</dbReference>
<proteinExistence type="predicted"/>
<feature type="chain" id="PRO_5012511097" evidence="1">
    <location>
        <begin position="36"/>
        <end position="295"/>
    </location>
</feature>
<keyword evidence="1" id="KW-0732">Signal</keyword>
<name>A0A226EC69_FOLCA</name>
<dbReference type="InterPro" id="IPR001304">
    <property type="entry name" value="C-type_lectin-like"/>
</dbReference>
<keyword evidence="3" id="KW-0430">Lectin</keyword>